<dbReference type="AlphaFoldDB" id="A0AAV5PIS7"/>
<sequence length="65" mass="7773">MATVQKIYDKYYSLTSYNFDKSEKYWVVMLDGTLNTHYSAEYIARLKKEKSNVKFALIMYDHFGN</sequence>
<evidence type="ECO:0000313" key="1">
    <source>
        <dbReference type="EMBL" id="GMB86251.1"/>
    </source>
</evidence>
<evidence type="ECO:0000313" key="2">
    <source>
        <dbReference type="Proteomes" id="UP001165243"/>
    </source>
</evidence>
<name>A0AAV5PIS7_LACDE</name>
<accession>A0AAV5PIS7</accession>
<proteinExistence type="predicted"/>
<dbReference type="EMBL" id="BSWK01000005">
    <property type="protein sequence ID" value="GMB86251.1"/>
    <property type="molecule type" value="Genomic_DNA"/>
</dbReference>
<dbReference type="Proteomes" id="UP001165243">
    <property type="component" value="Unassembled WGS sequence"/>
</dbReference>
<reference evidence="1" key="1">
    <citation type="submission" date="2023-04" db="EMBL/GenBank/DDBJ databases">
        <title>Draft genome sequences of Lactobacillus delbrueckii subsp. bulgaricus ME-900 and ME-901 with improved acid tolerance.</title>
        <authorList>
            <person name="Ishida T."/>
            <person name="Yamamoto E."/>
            <person name="Koizumi A."/>
            <person name="Fujiwara S."/>
            <person name="Makino S."/>
            <person name="Kano H."/>
            <person name="Kimura K."/>
        </authorList>
    </citation>
    <scope>NUCLEOTIDE SEQUENCE</scope>
    <source>
        <strain evidence="1">ME-900</strain>
    </source>
</reference>
<comment type="caution">
    <text evidence="1">The sequence shown here is derived from an EMBL/GenBank/DDBJ whole genome shotgun (WGS) entry which is preliminary data.</text>
</comment>
<protein>
    <submittedName>
        <fullName evidence="1">Uncharacterized protein</fullName>
    </submittedName>
</protein>
<organism evidence="1 2">
    <name type="scientific">Lactobacillus delbrueckii subsp. bulgaricus</name>
    <dbReference type="NCBI Taxonomy" id="1585"/>
    <lineage>
        <taxon>Bacteria</taxon>
        <taxon>Bacillati</taxon>
        <taxon>Bacillota</taxon>
        <taxon>Bacilli</taxon>
        <taxon>Lactobacillales</taxon>
        <taxon>Lactobacillaceae</taxon>
        <taxon>Lactobacillus</taxon>
    </lineage>
</organism>
<gene>
    <name evidence="1" type="ORF">ME0900_06240</name>
</gene>